<accession>A0A1L0D372</accession>
<organism evidence="1 2">
    <name type="scientific">Sungouiella intermedia</name>
    <dbReference type="NCBI Taxonomy" id="45354"/>
    <lineage>
        <taxon>Eukaryota</taxon>
        <taxon>Fungi</taxon>
        <taxon>Dikarya</taxon>
        <taxon>Ascomycota</taxon>
        <taxon>Saccharomycotina</taxon>
        <taxon>Pichiomycetes</taxon>
        <taxon>Metschnikowiaceae</taxon>
        <taxon>Sungouiella</taxon>
    </lineage>
</organism>
<dbReference type="Proteomes" id="UP000182259">
    <property type="component" value="Chromosome I"/>
</dbReference>
<proteinExistence type="predicted"/>
<protein>
    <submittedName>
        <fullName evidence="1">CIC11C00000004951</fullName>
    </submittedName>
</protein>
<dbReference type="EMBL" id="LT635764">
    <property type="protein sequence ID" value="SGZ50400.1"/>
    <property type="molecule type" value="Genomic_DNA"/>
</dbReference>
<name>A0A1L0D372_9ASCO</name>
<gene>
    <name evidence="1" type="ORF">SAMEA4029009_CIC11G00000004951</name>
</gene>
<evidence type="ECO:0000313" key="1">
    <source>
        <dbReference type="EMBL" id="SGZ50400.1"/>
    </source>
</evidence>
<evidence type="ECO:0000313" key="2">
    <source>
        <dbReference type="Proteomes" id="UP000182259"/>
    </source>
</evidence>
<dbReference type="AlphaFoldDB" id="A0A1L0D372"/>
<reference evidence="1 2" key="1">
    <citation type="submission" date="2016-10" db="EMBL/GenBank/DDBJ databases">
        <authorList>
            <person name="de Groot N.N."/>
        </authorList>
    </citation>
    <scope>NUCLEOTIDE SEQUENCE [LARGE SCALE GENOMIC DNA]</scope>
    <source>
        <strain evidence="1 2">PYCC 4715</strain>
    </source>
</reference>
<sequence>MAISIVCMYLESSAQLFDLHLAVIILNNAPRTQFRDTLLLPELVIGSWKRSVSSSVIIREASLLNVNVGDA</sequence>